<name>A0A8X6ITY2_TRICU</name>
<sequence>MGLANDIMHTAYGVLRRDGGDDSQMKQSPLGDGTIVPITRVTRPGREKFDKNGSRWEKGDFLLCSYRCYNGEESLQREMKG</sequence>
<gene>
    <name evidence="2" type="ORF">TNCT_437781</name>
</gene>
<comment type="caution">
    <text evidence="2">The sequence shown here is derived from an EMBL/GenBank/DDBJ whole genome shotgun (WGS) entry which is preliminary data.</text>
</comment>
<accession>A0A8X6ITY2</accession>
<dbReference type="EMBL" id="BMAO01015317">
    <property type="protein sequence ID" value="GFR00953.1"/>
    <property type="molecule type" value="Genomic_DNA"/>
</dbReference>
<protein>
    <submittedName>
        <fullName evidence="2">Uncharacterized protein</fullName>
    </submittedName>
</protein>
<organism evidence="2 3">
    <name type="scientific">Trichonephila clavata</name>
    <name type="common">Joro spider</name>
    <name type="synonym">Nephila clavata</name>
    <dbReference type="NCBI Taxonomy" id="2740835"/>
    <lineage>
        <taxon>Eukaryota</taxon>
        <taxon>Metazoa</taxon>
        <taxon>Ecdysozoa</taxon>
        <taxon>Arthropoda</taxon>
        <taxon>Chelicerata</taxon>
        <taxon>Arachnida</taxon>
        <taxon>Araneae</taxon>
        <taxon>Araneomorphae</taxon>
        <taxon>Entelegynae</taxon>
        <taxon>Araneoidea</taxon>
        <taxon>Nephilidae</taxon>
        <taxon>Trichonephila</taxon>
    </lineage>
</organism>
<keyword evidence="3" id="KW-1185">Reference proteome</keyword>
<dbReference type="AlphaFoldDB" id="A0A8X6ITY2"/>
<evidence type="ECO:0000256" key="1">
    <source>
        <dbReference type="SAM" id="MobiDB-lite"/>
    </source>
</evidence>
<proteinExistence type="predicted"/>
<reference evidence="2" key="1">
    <citation type="submission" date="2020-07" db="EMBL/GenBank/DDBJ databases">
        <title>Multicomponent nature underlies the extraordinary mechanical properties of spider dragline silk.</title>
        <authorList>
            <person name="Kono N."/>
            <person name="Nakamura H."/>
            <person name="Mori M."/>
            <person name="Yoshida Y."/>
            <person name="Ohtoshi R."/>
            <person name="Malay A.D."/>
            <person name="Moran D.A.P."/>
            <person name="Tomita M."/>
            <person name="Numata K."/>
            <person name="Arakawa K."/>
        </authorList>
    </citation>
    <scope>NUCLEOTIDE SEQUENCE</scope>
</reference>
<feature type="region of interest" description="Disordered" evidence="1">
    <location>
        <begin position="18"/>
        <end position="37"/>
    </location>
</feature>
<evidence type="ECO:0000313" key="3">
    <source>
        <dbReference type="Proteomes" id="UP000887116"/>
    </source>
</evidence>
<dbReference type="Proteomes" id="UP000887116">
    <property type="component" value="Unassembled WGS sequence"/>
</dbReference>
<evidence type="ECO:0000313" key="2">
    <source>
        <dbReference type="EMBL" id="GFR00953.1"/>
    </source>
</evidence>